<reference evidence="1 2" key="1">
    <citation type="submission" date="2019-03" db="EMBL/GenBank/DDBJ databases">
        <title>Paraburkholderia sp. 7MH5, isolated from subtropical forest soil.</title>
        <authorList>
            <person name="Gao Z.-H."/>
            <person name="Qiu L.-H."/>
        </authorList>
    </citation>
    <scope>NUCLEOTIDE SEQUENCE [LARGE SCALE GENOMIC DNA]</scope>
    <source>
        <strain evidence="1 2">7MH5</strain>
    </source>
</reference>
<dbReference type="EMBL" id="CP038149">
    <property type="protein sequence ID" value="QBR00698.1"/>
    <property type="molecule type" value="Genomic_DNA"/>
</dbReference>
<evidence type="ECO:0000313" key="2">
    <source>
        <dbReference type="Proteomes" id="UP000295727"/>
    </source>
</evidence>
<dbReference type="Proteomes" id="UP000295727">
    <property type="component" value="Chromosome 2"/>
</dbReference>
<evidence type="ECO:0000313" key="1">
    <source>
        <dbReference type="EMBL" id="QBR00698.1"/>
    </source>
</evidence>
<dbReference type="KEGG" id="ppai:E1956_18860"/>
<protein>
    <submittedName>
        <fullName evidence="1">Uncharacterized protein</fullName>
    </submittedName>
</protein>
<proteinExistence type="predicted"/>
<dbReference type="AlphaFoldDB" id="A0A4P7CYV6"/>
<dbReference type="OrthoDB" id="8451539at2"/>
<name>A0A4P7CYV6_9BURK</name>
<accession>A0A4P7CYV6</accession>
<organism evidence="1 2">
    <name type="scientific">Paraburkholderia pallida</name>
    <dbReference type="NCBI Taxonomy" id="2547399"/>
    <lineage>
        <taxon>Bacteria</taxon>
        <taxon>Pseudomonadati</taxon>
        <taxon>Pseudomonadota</taxon>
        <taxon>Betaproteobacteria</taxon>
        <taxon>Burkholderiales</taxon>
        <taxon>Burkholderiaceae</taxon>
        <taxon>Paraburkholderia</taxon>
    </lineage>
</organism>
<keyword evidence="2" id="KW-1185">Reference proteome</keyword>
<gene>
    <name evidence="1" type="ORF">E1956_18860</name>
</gene>
<sequence>MCNAIAGGDPDETISSRAGKARAAGREWGCILCAFLGWVATLIAGQPTDHCAESIETNEGSRAIIPDGD</sequence>